<proteinExistence type="predicted"/>
<organism evidence="1 2">
    <name type="scientific">Ophiocordyceps australis</name>
    <dbReference type="NCBI Taxonomy" id="1399860"/>
    <lineage>
        <taxon>Eukaryota</taxon>
        <taxon>Fungi</taxon>
        <taxon>Dikarya</taxon>
        <taxon>Ascomycota</taxon>
        <taxon>Pezizomycotina</taxon>
        <taxon>Sordariomycetes</taxon>
        <taxon>Hypocreomycetidae</taxon>
        <taxon>Hypocreales</taxon>
        <taxon>Ophiocordycipitaceae</taxon>
        <taxon>Ophiocordyceps</taxon>
    </lineage>
</organism>
<comment type="caution">
    <text evidence="1">The sequence shown here is derived from an EMBL/GenBank/DDBJ whole genome shotgun (WGS) entry which is preliminary data.</text>
</comment>
<evidence type="ECO:0000313" key="1">
    <source>
        <dbReference type="EMBL" id="PHH80316.1"/>
    </source>
</evidence>
<name>A0A2C5ZJX4_9HYPO</name>
<keyword evidence="2" id="KW-1185">Reference proteome</keyword>
<protein>
    <submittedName>
        <fullName evidence="1">Uncharacterized protein</fullName>
    </submittedName>
</protein>
<accession>A0A2C5ZJX4</accession>
<dbReference type="EMBL" id="NJEU01000159">
    <property type="protein sequence ID" value="PHH80316.1"/>
    <property type="molecule type" value="Genomic_DNA"/>
</dbReference>
<dbReference type="AlphaFoldDB" id="A0A2C5ZJX4"/>
<dbReference type="Proteomes" id="UP000224854">
    <property type="component" value="Unassembled WGS sequence"/>
</dbReference>
<gene>
    <name evidence="1" type="ORF">CDD82_1844</name>
</gene>
<reference evidence="1 2" key="1">
    <citation type="submission" date="2017-06" db="EMBL/GenBank/DDBJ databases">
        <title>Ant-infecting Ophiocordyceps genomes reveal a high diversity of potential behavioral manipulation genes and a possible major role for enterotoxins.</title>
        <authorList>
            <person name="De Bekker C."/>
            <person name="Evans H.C."/>
            <person name="Brachmann A."/>
            <person name="Hughes D.P."/>
        </authorList>
    </citation>
    <scope>NUCLEOTIDE SEQUENCE [LARGE SCALE GENOMIC DNA]</scope>
    <source>
        <strain evidence="1 2">1348a</strain>
    </source>
</reference>
<evidence type="ECO:0000313" key="2">
    <source>
        <dbReference type="Proteomes" id="UP000224854"/>
    </source>
</evidence>
<sequence>MPNHGCPSAWDAGVWVPVPMPGFVLPCSSAAPGLGRIPCALVYGAMPSIVYHNYRPFPKFKFSELHNANTLLQRLAVALAPWAKAAAHGAAGSVASSSAAWPELSPRLSLWPARVAGCWQGHMALMPGRGQRQQAHPSLILANMGTHQYAPTWPSCREQVYSVYNVGSSTEFYSVLPNSAAEQTHPSAWANAIHRCRIHPSDFFPRQV</sequence>